<dbReference type="EC" id="3.1.3.11" evidence="9"/>
<protein>
    <recommendedName>
        <fullName evidence="9">Fructose-1,6-bisphosphatase class 1</fullName>
        <shortName evidence="9">FBPase class 1</shortName>
        <ecNumber evidence="9">3.1.3.11</ecNumber>
    </recommendedName>
    <alternativeName>
        <fullName evidence="9">D-fructose-1,6-bisphosphate 1-phosphohydrolase class 1</fullName>
    </alternativeName>
</protein>
<dbReference type="Pfam" id="PF18913">
    <property type="entry name" value="FBPase_C"/>
    <property type="match status" value="1"/>
</dbReference>
<dbReference type="Gene3D" id="3.40.190.80">
    <property type="match status" value="1"/>
</dbReference>
<dbReference type="HAMAP" id="MF_01855">
    <property type="entry name" value="FBPase_class1"/>
    <property type="match status" value="1"/>
</dbReference>
<feature type="binding site" evidence="9">
    <location>
        <position position="102"/>
    </location>
    <ligand>
        <name>Mg(2+)</name>
        <dbReference type="ChEBI" id="CHEBI:18420"/>
        <label>2</label>
    </ligand>
</feature>
<evidence type="ECO:0000313" key="13">
    <source>
        <dbReference type="EMBL" id="THD73866.1"/>
    </source>
</evidence>
<comment type="similarity">
    <text evidence="3 9 10">Belongs to the FBPase class 1 family.</text>
</comment>
<keyword evidence="7 9" id="KW-0460">Magnesium</keyword>
<comment type="pathway">
    <text evidence="2">Carbohydrate biosynthesis; Calvin cycle.</text>
</comment>
<dbReference type="FunFam" id="3.40.190.80:FF:000011">
    <property type="entry name" value="Fructose-1,6-bisphosphatase class 1"/>
    <property type="match status" value="1"/>
</dbReference>
<keyword evidence="8 9" id="KW-0119">Carbohydrate metabolism</keyword>
<dbReference type="EMBL" id="SSMD01000004">
    <property type="protein sequence ID" value="THD73866.1"/>
    <property type="molecule type" value="Genomic_DNA"/>
</dbReference>
<feature type="binding site" evidence="9">
    <location>
        <position position="105"/>
    </location>
    <ligand>
        <name>Mg(2+)</name>
        <dbReference type="ChEBI" id="CHEBI:18420"/>
        <label>2</label>
    </ligand>
</feature>
<dbReference type="PANTHER" id="PTHR11556:SF35">
    <property type="entry name" value="SEDOHEPTULOSE-1,7-BISPHOSPHATASE, CHLOROPLASTIC"/>
    <property type="match status" value="1"/>
</dbReference>
<dbReference type="InterPro" id="IPR033391">
    <property type="entry name" value="FBPase_N"/>
</dbReference>
<evidence type="ECO:0000259" key="11">
    <source>
        <dbReference type="Pfam" id="PF00316"/>
    </source>
</evidence>
<keyword evidence="6 9" id="KW-0378">Hydrolase</keyword>
<feature type="binding site" evidence="9">
    <location>
        <position position="193"/>
    </location>
    <ligand>
        <name>substrate</name>
    </ligand>
</feature>
<feature type="binding site" evidence="9">
    <location>
        <position position="265"/>
    </location>
    <ligand>
        <name>Mg(2+)</name>
        <dbReference type="ChEBI" id="CHEBI:18420"/>
        <label>2</label>
    </ligand>
</feature>
<gene>
    <name evidence="9" type="primary">fbp</name>
    <name evidence="13" type="ORF">E7681_09645</name>
</gene>
<dbReference type="PIRSF" id="PIRSF500210">
    <property type="entry name" value="FBPtase"/>
    <property type="match status" value="1"/>
</dbReference>
<evidence type="ECO:0000256" key="9">
    <source>
        <dbReference type="HAMAP-Rule" id="MF_01855"/>
    </source>
</evidence>
<dbReference type="PANTHER" id="PTHR11556">
    <property type="entry name" value="FRUCTOSE-1,6-BISPHOSPHATASE-RELATED"/>
    <property type="match status" value="1"/>
</dbReference>
<feature type="binding site" evidence="9">
    <location>
        <position position="83"/>
    </location>
    <ligand>
        <name>Mg(2+)</name>
        <dbReference type="ChEBI" id="CHEBI:18420"/>
        <label>1</label>
    </ligand>
</feature>
<dbReference type="InterPro" id="IPR044015">
    <property type="entry name" value="FBPase_C_dom"/>
</dbReference>
<dbReference type="PROSITE" id="PS00124">
    <property type="entry name" value="FBPASE"/>
    <property type="match status" value="1"/>
</dbReference>
<dbReference type="GO" id="GO:0000287">
    <property type="term" value="F:magnesium ion binding"/>
    <property type="evidence" value="ECO:0007669"/>
    <property type="project" value="UniProtKB-UniRule"/>
</dbReference>
<dbReference type="GO" id="GO:0006000">
    <property type="term" value="P:fructose metabolic process"/>
    <property type="evidence" value="ECO:0007669"/>
    <property type="project" value="TreeGrafter"/>
</dbReference>
<dbReference type="InterPro" id="IPR020548">
    <property type="entry name" value="Fructose_bisphosphatase_AS"/>
</dbReference>
<sequence>MTSKTKVIQSDLIPANLAPIIEALCLVSKDVAKIIAKGSLGQSLAHQVGENSDGDGQKALDVIADDMFAAALKETSVRWYASEEQEDAILLNEAGKYALAIDPLDGSSNIDVNVSIGTIFSIYETKEGAEESFLRPAKEQLAGGYIVYGPATALVVTFGNGTMQFVLDPDTGAYALAEKAMEIPQTSKEFAINASNYRHWTKPVRAYIDDCLAGVEGPREKNFNMRWVGSLVAETHRILTRGGIFLYPRDGRKGYENGRLRMVYECAPIAFVIEQAKGRATDGSDPIMNQAAETLHGRAPLVFGSAEKVDRVAAYHDLPEEEVSALFGQRGLFRG</sequence>
<dbReference type="GO" id="GO:0005986">
    <property type="term" value="P:sucrose biosynthetic process"/>
    <property type="evidence" value="ECO:0007669"/>
    <property type="project" value="TreeGrafter"/>
</dbReference>
<feature type="domain" description="Fructose-1-6-bisphosphatase class 1 C-terminal" evidence="12">
    <location>
        <begin position="183"/>
        <end position="316"/>
    </location>
</feature>
<dbReference type="NCBIfam" id="NF006779">
    <property type="entry name" value="PRK09293.1-3"/>
    <property type="match status" value="1"/>
</dbReference>
<evidence type="ECO:0000256" key="3">
    <source>
        <dbReference type="ARBA" id="ARBA00010941"/>
    </source>
</evidence>
<keyword evidence="14" id="KW-1185">Reference proteome</keyword>
<dbReference type="Proteomes" id="UP000306113">
    <property type="component" value="Unassembled WGS sequence"/>
</dbReference>
<keyword evidence="4 9" id="KW-0963">Cytoplasm</keyword>
<dbReference type="Pfam" id="PF00316">
    <property type="entry name" value="FBPase"/>
    <property type="match status" value="1"/>
</dbReference>
<comment type="catalytic activity">
    <reaction evidence="1 9">
        <text>beta-D-fructose 1,6-bisphosphate + H2O = beta-D-fructose 6-phosphate + phosphate</text>
        <dbReference type="Rhea" id="RHEA:11064"/>
        <dbReference type="ChEBI" id="CHEBI:15377"/>
        <dbReference type="ChEBI" id="CHEBI:32966"/>
        <dbReference type="ChEBI" id="CHEBI:43474"/>
        <dbReference type="ChEBI" id="CHEBI:57634"/>
        <dbReference type="EC" id="3.1.3.11"/>
    </reaction>
</comment>
<evidence type="ECO:0000256" key="7">
    <source>
        <dbReference type="ARBA" id="ARBA00022842"/>
    </source>
</evidence>
<evidence type="ECO:0000313" key="14">
    <source>
        <dbReference type="Proteomes" id="UP000306113"/>
    </source>
</evidence>
<feature type="binding site" evidence="9">
    <location>
        <position position="102"/>
    </location>
    <ligand>
        <name>Mg(2+)</name>
        <dbReference type="ChEBI" id="CHEBI:18420"/>
        <label>1</label>
    </ligand>
</feature>
<evidence type="ECO:0000256" key="6">
    <source>
        <dbReference type="ARBA" id="ARBA00022801"/>
    </source>
</evidence>
<dbReference type="SUPFAM" id="SSF56655">
    <property type="entry name" value="Carbohydrate phosphatase"/>
    <property type="match status" value="1"/>
</dbReference>
<dbReference type="GO" id="GO:0030388">
    <property type="term" value="P:fructose 1,6-bisphosphate metabolic process"/>
    <property type="evidence" value="ECO:0007669"/>
    <property type="project" value="TreeGrafter"/>
</dbReference>
<dbReference type="Gene3D" id="3.30.540.10">
    <property type="entry name" value="Fructose-1,6-Bisphosphatase, subunit A, domain 1"/>
    <property type="match status" value="1"/>
</dbReference>
<dbReference type="PIRSF" id="PIRSF000904">
    <property type="entry name" value="FBPtase_SBPase"/>
    <property type="match status" value="1"/>
</dbReference>
<organism evidence="13 14">
    <name type="scientific">Thalassobius vesicularis</name>
    <dbReference type="NCBI Taxonomy" id="1294297"/>
    <lineage>
        <taxon>Bacteria</taxon>
        <taxon>Pseudomonadati</taxon>
        <taxon>Pseudomonadota</taxon>
        <taxon>Alphaproteobacteria</taxon>
        <taxon>Rhodobacterales</taxon>
        <taxon>Roseobacteraceae</taxon>
        <taxon>Thalassovita</taxon>
    </lineage>
</organism>
<dbReference type="GO" id="GO:0006002">
    <property type="term" value="P:fructose 6-phosphate metabolic process"/>
    <property type="evidence" value="ECO:0007669"/>
    <property type="project" value="TreeGrafter"/>
</dbReference>
<accession>A0A4S3MBH4</accession>
<comment type="cofactor">
    <cofactor evidence="9">
        <name>Mg(2+)</name>
        <dbReference type="ChEBI" id="CHEBI:18420"/>
    </cofactor>
    <text evidence="9">Binds 2 magnesium ions per subunit.</text>
</comment>
<comment type="subunit">
    <text evidence="9">Homotetramer.</text>
</comment>
<comment type="subcellular location">
    <subcellularLocation>
        <location evidence="9">Cytoplasm</location>
    </subcellularLocation>
</comment>
<feature type="binding site" evidence="9">
    <location>
        <begin position="105"/>
        <end position="108"/>
    </location>
    <ligand>
        <name>substrate</name>
    </ligand>
</feature>
<evidence type="ECO:0000256" key="10">
    <source>
        <dbReference type="RuleBase" id="RU000508"/>
    </source>
</evidence>
<evidence type="ECO:0000256" key="2">
    <source>
        <dbReference type="ARBA" id="ARBA00005215"/>
    </source>
</evidence>
<dbReference type="GO" id="GO:0005829">
    <property type="term" value="C:cytosol"/>
    <property type="evidence" value="ECO:0007669"/>
    <property type="project" value="TreeGrafter"/>
</dbReference>
<dbReference type="InterPro" id="IPR028343">
    <property type="entry name" value="FBPtase"/>
</dbReference>
<evidence type="ECO:0000256" key="8">
    <source>
        <dbReference type="ARBA" id="ARBA00023277"/>
    </source>
</evidence>
<feature type="domain" description="Fructose-1-6-bisphosphatase class I N-terminal" evidence="11">
    <location>
        <begin position="16"/>
        <end position="178"/>
    </location>
</feature>
<reference evidence="13 14" key="1">
    <citation type="submission" date="2019-04" db="EMBL/GenBank/DDBJ databases">
        <title>Draft genome sequence of Youngimonas vesicularis.</title>
        <authorList>
            <person name="Hameed A."/>
        </authorList>
    </citation>
    <scope>NUCLEOTIDE SEQUENCE [LARGE SCALE GENOMIC DNA]</scope>
    <source>
        <strain evidence="13 14">CC-AMW-E</strain>
    </source>
</reference>
<keyword evidence="5 9" id="KW-0479">Metal-binding</keyword>
<dbReference type="CDD" id="cd00354">
    <property type="entry name" value="FBPase"/>
    <property type="match status" value="1"/>
</dbReference>
<comment type="caution">
    <text evidence="13">The sequence shown here is derived from an EMBL/GenBank/DDBJ whole genome shotgun (WGS) entry which is preliminary data.</text>
</comment>
<dbReference type="NCBIfam" id="NF006780">
    <property type="entry name" value="PRK09293.1-4"/>
    <property type="match status" value="1"/>
</dbReference>
<evidence type="ECO:0000256" key="5">
    <source>
        <dbReference type="ARBA" id="ARBA00022723"/>
    </source>
</evidence>
<evidence type="ECO:0000256" key="1">
    <source>
        <dbReference type="ARBA" id="ARBA00001273"/>
    </source>
</evidence>
<dbReference type="InterPro" id="IPR000146">
    <property type="entry name" value="FBPase_class-1"/>
</dbReference>
<dbReference type="GO" id="GO:0042132">
    <property type="term" value="F:fructose 1,6-bisphosphate 1-phosphatase activity"/>
    <property type="evidence" value="ECO:0007669"/>
    <property type="project" value="UniProtKB-UniRule"/>
</dbReference>
<evidence type="ECO:0000259" key="12">
    <source>
        <dbReference type="Pfam" id="PF18913"/>
    </source>
</evidence>
<comment type="caution">
    <text evidence="9">Lacks conserved residue(s) required for the propagation of feature annotation.</text>
</comment>
<dbReference type="AlphaFoldDB" id="A0A4S3MBH4"/>
<evidence type="ECO:0000256" key="4">
    <source>
        <dbReference type="ARBA" id="ARBA00022490"/>
    </source>
</evidence>
<dbReference type="RefSeq" id="WP_136339077.1">
    <property type="nucleotide sequence ID" value="NZ_SSMD01000004.1"/>
</dbReference>
<dbReference type="GO" id="GO:0006094">
    <property type="term" value="P:gluconeogenesis"/>
    <property type="evidence" value="ECO:0007669"/>
    <property type="project" value="UniProtKB-UniRule"/>
</dbReference>
<name>A0A4S3MBH4_9RHOB</name>
<feature type="binding site" evidence="9">
    <location>
        <position position="104"/>
    </location>
    <ligand>
        <name>Mg(2+)</name>
        <dbReference type="ChEBI" id="CHEBI:18420"/>
        <label>1</label>
    </ligand>
</feature>
<dbReference type="OrthoDB" id="9806756at2"/>
<proteinExistence type="inferred from homology"/>
<dbReference type="PRINTS" id="PR00115">
    <property type="entry name" value="F16BPHPHTASE"/>
</dbReference>